<dbReference type="SUPFAM" id="SSF52980">
    <property type="entry name" value="Restriction endonuclease-like"/>
    <property type="match status" value="1"/>
</dbReference>
<keyword evidence="1" id="KW-0812">Transmembrane</keyword>
<evidence type="ECO:0000313" key="4">
    <source>
        <dbReference type="Proteomes" id="UP000245577"/>
    </source>
</evidence>
<dbReference type="Gene3D" id="3.40.1350.10">
    <property type="match status" value="1"/>
</dbReference>
<keyword evidence="1" id="KW-1133">Transmembrane helix</keyword>
<keyword evidence="3" id="KW-0540">Nuclease</keyword>
<dbReference type="InterPro" id="IPR011335">
    <property type="entry name" value="Restrct_endonuc-II-like"/>
</dbReference>
<evidence type="ECO:0000259" key="2">
    <source>
        <dbReference type="Pfam" id="PF04471"/>
    </source>
</evidence>
<keyword evidence="3" id="KW-0378">Hydrolase</keyword>
<dbReference type="RefSeq" id="WP_116670382.1">
    <property type="nucleotide sequence ID" value="NZ_CASEFK010000019.1"/>
</dbReference>
<evidence type="ECO:0000313" key="3">
    <source>
        <dbReference type="EMBL" id="PWB84841.1"/>
    </source>
</evidence>
<proteinExistence type="predicted"/>
<dbReference type="GO" id="GO:0003677">
    <property type="term" value="F:DNA binding"/>
    <property type="evidence" value="ECO:0007669"/>
    <property type="project" value="InterPro"/>
</dbReference>
<reference evidence="3 4" key="1">
    <citation type="submission" date="2017-03" db="EMBL/GenBank/DDBJ databases">
        <title>Genome sequence of Methanobrevibacter wosei.</title>
        <authorList>
            <person name="Poehlein A."/>
            <person name="Seedorf H."/>
            <person name="Daniel R."/>
        </authorList>
    </citation>
    <scope>NUCLEOTIDE SEQUENCE [LARGE SCALE GENOMIC DNA]</scope>
    <source>
        <strain evidence="3 4">DSM 11979</strain>
    </source>
</reference>
<evidence type="ECO:0000256" key="1">
    <source>
        <dbReference type="SAM" id="Phobius"/>
    </source>
</evidence>
<keyword evidence="1" id="KW-0472">Membrane</keyword>
<protein>
    <submittedName>
        <fullName evidence="3">Restriction endonuclease</fullName>
    </submittedName>
</protein>
<feature type="domain" description="Restriction endonuclease type IV Mrr" evidence="2">
    <location>
        <begin position="1"/>
        <end position="112"/>
    </location>
</feature>
<organism evidence="3 4">
    <name type="scientific">Methanobrevibacter woesei</name>
    <dbReference type="NCBI Taxonomy" id="190976"/>
    <lineage>
        <taxon>Archaea</taxon>
        <taxon>Methanobacteriati</taxon>
        <taxon>Methanobacteriota</taxon>
        <taxon>Methanomada group</taxon>
        <taxon>Methanobacteria</taxon>
        <taxon>Methanobacteriales</taxon>
        <taxon>Methanobacteriaceae</taxon>
        <taxon>Methanobrevibacter</taxon>
    </lineage>
</organism>
<gene>
    <name evidence="3" type="ORF">MBBWO_16070</name>
</gene>
<feature type="transmembrane region" description="Helical" evidence="1">
    <location>
        <begin position="275"/>
        <end position="295"/>
    </location>
</feature>
<name>A0A2U1S5X5_9EURY</name>
<dbReference type="GO" id="GO:0009307">
    <property type="term" value="P:DNA restriction-modification system"/>
    <property type="evidence" value="ECO:0007669"/>
    <property type="project" value="InterPro"/>
</dbReference>
<dbReference type="EMBL" id="MZGU01000007">
    <property type="protein sequence ID" value="PWB84841.1"/>
    <property type="molecule type" value="Genomic_DNA"/>
</dbReference>
<feature type="transmembrane region" description="Helical" evidence="1">
    <location>
        <begin position="245"/>
        <end position="268"/>
    </location>
</feature>
<dbReference type="InterPro" id="IPR011856">
    <property type="entry name" value="tRNA_endonuc-like_dom_sf"/>
</dbReference>
<dbReference type="InterPro" id="IPR007560">
    <property type="entry name" value="Restrct_endonuc_IV_Mrr"/>
</dbReference>
<dbReference type="Proteomes" id="UP000245577">
    <property type="component" value="Unassembled WGS sequence"/>
</dbReference>
<dbReference type="AlphaFoldDB" id="A0A2U1S5X5"/>
<feature type="transmembrane region" description="Helical" evidence="1">
    <location>
        <begin position="217"/>
        <end position="239"/>
    </location>
</feature>
<dbReference type="GO" id="GO:0015666">
    <property type="term" value="F:restriction endodeoxyribonuclease activity"/>
    <property type="evidence" value="ECO:0007669"/>
    <property type="project" value="TreeGrafter"/>
</dbReference>
<keyword evidence="4" id="KW-1185">Reference proteome</keyword>
<keyword evidence="3" id="KW-0255">Endonuclease</keyword>
<dbReference type="OrthoDB" id="82545at2157"/>
<comment type="caution">
    <text evidence="3">The sequence shown here is derived from an EMBL/GenBank/DDBJ whole genome shotgun (WGS) entry which is preliminary data.</text>
</comment>
<dbReference type="InterPro" id="IPR052906">
    <property type="entry name" value="Type_IV_Methyl-Rstrct_Enzyme"/>
</dbReference>
<dbReference type="PANTHER" id="PTHR30015:SF7">
    <property type="entry name" value="TYPE IV METHYL-DIRECTED RESTRICTION ENZYME ECOKMRR"/>
    <property type="match status" value="1"/>
</dbReference>
<sequence>MEKPQLINFIAKVMEESGFKVYKNFKTSQRVIDIYAILPTTLGDFGVVVACNNYDKNFEVSVDLLKEMEDVADNLKASKVAIITSSYFTEQATNYALRKNIKLVDRENLLEMAKKYQMKEETQPEFEEEVYDDAGYDDFDYIGDEYPEYSYDADDMDYLSSERQENPMLYQNSLYKQIGEDRKGNFLSRLTHRSKVTSSSLYGSNKRRNILDTLRPFLSNPIILIILIVAVIYILSYILGNLLGIDAGIVGLIQLLAALILAYGVTFYIERNRFFIIKGTIIFFVSLIILILLILF</sequence>
<dbReference type="PANTHER" id="PTHR30015">
    <property type="entry name" value="MRR RESTRICTION SYSTEM PROTEIN"/>
    <property type="match status" value="1"/>
</dbReference>
<dbReference type="Pfam" id="PF04471">
    <property type="entry name" value="Mrr_cat"/>
    <property type="match status" value="1"/>
</dbReference>
<accession>A0A2U1S5X5</accession>